<dbReference type="Pfam" id="PF22693">
    <property type="entry name" value="MACPF_1"/>
    <property type="match status" value="1"/>
</dbReference>
<reference evidence="3 4" key="1">
    <citation type="submission" date="2018-01" db="EMBL/GenBank/DDBJ databases">
        <title>Harnessing the power of phylogenomics to disentangle the directionality and signatures of interkingdom host jumping in the parasitic fungal genus Tolypocladium.</title>
        <authorList>
            <person name="Quandt C.A."/>
            <person name="Patterson W."/>
            <person name="Spatafora J.W."/>
        </authorList>
    </citation>
    <scope>NUCLEOTIDE SEQUENCE [LARGE SCALE GENOMIC DNA]</scope>
    <source>
        <strain evidence="3 4">NRBC 100945</strain>
    </source>
</reference>
<feature type="domain" description="MACPF-like" evidence="2">
    <location>
        <begin position="269"/>
        <end position="487"/>
    </location>
</feature>
<organism evidence="3 4">
    <name type="scientific">Tolypocladium paradoxum</name>
    <dbReference type="NCBI Taxonomy" id="94208"/>
    <lineage>
        <taxon>Eukaryota</taxon>
        <taxon>Fungi</taxon>
        <taxon>Dikarya</taxon>
        <taxon>Ascomycota</taxon>
        <taxon>Pezizomycotina</taxon>
        <taxon>Sordariomycetes</taxon>
        <taxon>Hypocreomycetidae</taxon>
        <taxon>Hypocreales</taxon>
        <taxon>Ophiocordycipitaceae</taxon>
        <taxon>Tolypocladium</taxon>
    </lineage>
</organism>
<dbReference type="EMBL" id="PKSG01000656">
    <property type="protein sequence ID" value="POR33790.1"/>
    <property type="molecule type" value="Genomic_DNA"/>
</dbReference>
<keyword evidence="4" id="KW-1185">Reference proteome</keyword>
<protein>
    <recommendedName>
        <fullName evidence="2">MACPF-like domain-containing protein</fullName>
    </recommendedName>
</protein>
<gene>
    <name evidence="3" type="ORF">TPAR_06008</name>
</gene>
<evidence type="ECO:0000313" key="4">
    <source>
        <dbReference type="Proteomes" id="UP000237481"/>
    </source>
</evidence>
<feature type="region of interest" description="Disordered" evidence="1">
    <location>
        <begin position="89"/>
        <end position="123"/>
    </location>
</feature>
<evidence type="ECO:0000313" key="3">
    <source>
        <dbReference type="EMBL" id="POR33790.1"/>
    </source>
</evidence>
<dbReference type="OrthoDB" id="4924875at2759"/>
<sequence length="608" mass="66911">MAASGFHVAIDGPAGMTFPSFPNSALEGGDATKITLDMIRNKCNISNKLFFTVDGQSRIDGTTTLAYYMSLTAEGQDILQFLHSATGGKKAEDEAKPQAAVESSEKKDEPSDDKKPAAEPGVRTFKIKVTDTTATRELVALPAKNEAMSELLDMVSKGGLERGKLPTFADRQLASLAANYATTAGTKTYPEPFELTEQQWDSVLMNNRAFHGFWYDFKLGTLVRATKRAFRLRGAAPVGKPPSKDADKAKEYLPPIPPFFVFDDANVCVTEVQSQKQRSWIKEGFNSTAVGGSIGGSLSKVPISVEASFDQEHAWANQEHDRSKVDSLSVTYNFPRAVIELDPSCLELTEQCKGDAMKVTDKAARDRFYRQYGVIFVTRFTLGGYLHSTRNVVSTESSKLDQEKEKTRIAAGISIQSPWASGGANVANVQSKGEETSNASLFQDARLTWDAYGGDTLLCSNPVAWASTVKDHRLWRLMNQERLVSLEHLIKDVDRVAWSKLDDPSSESHSGKDVVRDEKFNTYVRTVLFGAFTDAPDSAIVQQVEKYYRGGQYDTAAAIKRYNDFMKANFVDETDALITAGKLFGGLTVDQKVGFGVYMTSKGELKFN</sequence>
<feature type="compositionally biased region" description="Basic and acidic residues" evidence="1">
    <location>
        <begin position="103"/>
        <end position="117"/>
    </location>
</feature>
<dbReference type="Proteomes" id="UP000237481">
    <property type="component" value="Unassembled WGS sequence"/>
</dbReference>
<accession>A0A2S4KUF1</accession>
<dbReference type="AlphaFoldDB" id="A0A2S4KUF1"/>
<comment type="caution">
    <text evidence="3">The sequence shown here is derived from an EMBL/GenBank/DDBJ whole genome shotgun (WGS) entry which is preliminary data.</text>
</comment>
<name>A0A2S4KUF1_9HYPO</name>
<dbReference type="STRING" id="94208.A0A2S4KUF1"/>
<evidence type="ECO:0000259" key="2">
    <source>
        <dbReference type="Pfam" id="PF22693"/>
    </source>
</evidence>
<proteinExistence type="predicted"/>
<dbReference type="InterPro" id="IPR054586">
    <property type="entry name" value="MACPF_1_fungal"/>
</dbReference>
<evidence type="ECO:0000256" key="1">
    <source>
        <dbReference type="SAM" id="MobiDB-lite"/>
    </source>
</evidence>